<dbReference type="InterPro" id="IPR032275">
    <property type="entry name" value="DUF4986"/>
</dbReference>
<evidence type="ECO:0000259" key="1">
    <source>
        <dbReference type="Pfam" id="PF07944"/>
    </source>
</evidence>
<dbReference type="AlphaFoldDB" id="A0A412TK36"/>
<name>A0A412TK36_9BACT</name>
<gene>
    <name evidence="5" type="ORF">DWW57_17260</name>
</gene>
<evidence type="ECO:0000313" key="6">
    <source>
        <dbReference type="Proteomes" id="UP000284243"/>
    </source>
</evidence>
<dbReference type="SUPFAM" id="SSF48208">
    <property type="entry name" value="Six-hairpin glycosidases"/>
    <property type="match status" value="1"/>
</dbReference>
<evidence type="ECO:0000259" key="4">
    <source>
        <dbReference type="Pfam" id="PF20736"/>
    </source>
</evidence>
<feature type="domain" description="Glycoside hydrolase GH146 substrate-binding" evidence="3">
    <location>
        <begin position="647"/>
        <end position="781"/>
    </location>
</feature>
<dbReference type="GO" id="GO:0005975">
    <property type="term" value="P:carbohydrate metabolic process"/>
    <property type="evidence" value="ECO:0007669"/>
    <property type="project" value="InterPro"/>
</dbReference>
<protein>
    <submittedName>
        <fullName evidence="5">Uncharacterized protein</fullName>
    </submittedName>
</protein>
<dbReference type="PANTHER" id="PTHR31151">
    <property type="entry name" value="PROLINE-TRNA LIGASE (DUF1680)"/>
    <property type="match status" value="1"/>
</dbReference>
<proteinExistence type="predicted"/>
<sequence>MEVMRKLIIGWLLVIGIVSVGRACEHCAALAVGNVVPAKVKYFGLKDVRLLDSPFKNAMDRNAAWMLEMDMDRLLSNFLKNAGLEPKGESYGSWESMGIAGHTLGHYLSAVAQQYASTGDERFKQRVDYIVHELDSCQQYFVNGFIGGMPGGDRVFKQVKKGIIRSAGFDLNGLWVPWYNEHKTMMGLNDAYLLAGNETAKKMLVNLADYLVDVLAGLTDEQVQTMLNCEFGGMNEAFAQVYALTGNKKYLDASYRFYHRRLMEPLAEGKDILPGLHSNTQIPKIIGSARQYELTGNSKDERIAEFFWTTMVNHHSYANGGNSSGEYLSTPDKLNDRLTHSTCETCNTYNMLKLSRHLYEWTGDPKYLDFYEKALYNHILASQHPETGMTCYFVPLAMGTRKDFCDKYNSFTCCMGSGFENHSKYGGAIYSHGSDDRSLFVNLYIPSVLTWKEKGLKVRLETVYPENGRVTLKVVEGERQPLALNLRYPVWAGEGIVVKVNGTKQKVTSKPGSFITLERKWKAGDRIELNIPMNLYTKEMPDNADRRAVFYGPTLLAGALGEKEIEPIRGVPVFVSPDKQVCKYIHPVNGKPLTFETEGLGYPKEVTLIPFYNTYDQYYTVYWDVFSPGEWKQKQAEYEAERLRIEELNKVTVDYIVLGEMQPERDHNLSAGESRIGDFRGKKYRYAYPTGYFDFDMKVSGTESMKMMMTFWGGDCGRDTFEILIDGERLELFSPKGEDGNFVENTIVIPAKFTEGKDKIRVSFKGYEGKRVTSLYNCRMMR</sequence>
<reference evidence="5 6" key="1">
    <citation type="submission" date="2018-08" db="EMBL/GenBank/DDBJ databases">
        <title>A genome reference for cultivated species of the human gut microbiota.</title>
        <authorList>
            <person name="Zou Y."/>
            <person name="Xue W."/>
            <person name="Luo G."/>
        </authorList>
    </citation>
    <scope>NUCLEOTIDE SEQUENCE [LARGE SCALE GENOMIC DNA]</scope>
    <source>
        <strain evidence="5 6">AF16-14</strain>
    </source>
</reference>
<dbReference type="Pfam" id="PF20736">
    <property type="entry name" value="Glyco_hydro127M"/>
    <property type="match status" value="1"/>
</dbReference>
<dbReference type="Pfam" id="PF16375">
    <property type="entry name" value="DUF4986"/>
    <property type="match status" value="1"/>
</dbReference>
<feature type="domain" description="DUF4986" evidence="2">
    <location>
        <begin position="565"/>
        <end position="623"/>
    </location>
</feature>
<accession>A0A412TK36</accession>
<feature type="domain" description="Non-reducing end beta-L-arabinofuranosidase-like GH127 catalytic" evidence="1">
    <location>
        <begin position="47"/>
        <end position="426"/>
    </location>
</feature>
<dbReference type="InterPro" id="IPR008928">
    <property type="entry name" value="6-hairpin_glycosidase_sf"/>
</dbReference>
<dbReference type="Pfam" id="PF07944">
    <property type="entry name" value="Beta-AFase-like_GH127_cat"/>
    <property type="match status" value="1"/>
</dbReference>
<dbReference type="EMBL" id="QRYC01000037">
    <property type="protein sequence ID" value="RGU54135.1"/>
    <property type="molecule type" value="Genomic_DNA"/>
</dbReference>
<feature type="domain" description="Non-reducing end beta-L-arabinofuranosidase-like GH127 middle" evidence="4">
    <location>
        <begin position="439"/>
        <end position="533"/>
    </location>
</feature>
<comment type="caution">
    <text evidence="5">The sequence shown here is derived from an EMBL/GenBank/DDBJ whole genome shotgun (WGS) entry which is preliminary data.</text>
</comment>
<dbReference type="InterPro" id="IPR012878">
    <property type="entry name" value="Beta-AFase-like_GH127_cat"/>
</dbReference>
<dbReference type="InterPro" id="IPR049046">
    <property type="entry name" value="Beta-AFase-like_GH127_middle"/>
</dbReference>
<evidence type="ECO:0000259" key="2">
    <source>
        <dbReference type="Pfam" id="PF16375"/>
    </source>
</evidence>
<evidence type="ECO:0000259" key="3">
    <source>
        <dbReference type="Pfam" id="PF20620"/>
    </source>
</evidence>
<evidence type="ECO:0000313" key="5">
    <source>
        <dbReference type="EMBL" id="RGU54135.1"/>
    </source>
</evidence>
<dbReference type="Proteomes" id="UP000284243">
    <property type="component" value="Unassembled WGS sequence"/>
</dbReference>
<dbReference type="InterPro" id="IPR046544">
    <property type="entry name" value="GH146_SB_dom"/>
</dbReference>
<dbReference type="Pfam" id="PF20620">
    <property type="entry name" value="DUF6805"/>
    <property type="match status" value="1"/>
</dbReference>
<organism evidence="5 6">
    <name type="scientific">Odoribacter splanchnicus</name>
    <dbReference type="NCBI Taxonomy" id="28118"/>
    <lineage>
        <taxon>Bacteria</taxon>
        <taxon>Pseudomonadati</taxon>
        <taxon>Bacteroidota</taxon>
        <taxon>Bacteroidia</taxon>
        <taxon>Bacteroidales</taxon>
        <taxon>Odoribacteraceae</taxon>
        <taxon>Odoribacter</taxon>
    </lineage>
</organism>
<dbReference type="PANTHER" id="PTHR31151:SF0">
    <property type="entry name" value="PROLINE-TRNA LIGASE (DUF1680)"/>
    <property type="match status" value="1"/>
</dbReference>